<feature type="compositionally biased region" description="Polar residues" evidence="1">
    <location>
        <begin position="164"/>
        <end position="177"/>
    </location>
</feature>
<dbReference type="KEGG" id="lpav:PLANPX_4282"/>
<sequence length="429" mass="45613">MGRLFQWIRSVSTARAANARSAALSRRRLRFERCESRIALSTNVGDLKTEFDGSEQFAATDGGLISLSFDFSTVAASESAIGTFNVEDFKDLRDQTFILSTNGTLSISGEALVSVVRGRLEDIFVTREFNDGTLTSFGESSLSNNKGFDVPGLTADGDYNLTLQSPEQSSPSINSDLSVIPTPMPSEQPSHGSNEGGQIALTPFVAPTGLTLSNGHGTEGIARAKSRLEELSGRGEARSDEAIRSEGLRGRAVVYEVADAASTRLHFADQPEGDVPADDRAEIELASLTTLSPASFNKREQQTAEAAHAPATPAAAEEAAVAEEAGLPPEVVDFLEAIELSSLNGDDVAVAPMLNGTSQSDAAKYDAAFAEWGTEGSLASADVHADSNDHRDRRMLGLGAAVALTFVPLRKAWRRRGEANLPAANHYHK</sequence>
<protein>
    <submittedName>
        <fullName evidence="2">Uncharacterized protein</fullName>
    </submittedName>
</protein>
<dbReference type="AlphaFoldDB" id="A0A5K7XCX2"/>
<gene>
    <name evidence="2" type="ORF">PLANPX_4282</name>
</gene>
<feature type="region of interest" description="Disordered" evidence="1">
    <location>
        <begin position="164"/>
        <end position="194"/>
    </location>
</feature>
<dbReference type="EMBL" id="AP021861">
    <property type="protein sequence ID" value="BBO34670.1"/>
    <property type="molecule type" value="Genomic_DNA"/>
</dbReference>
<keyword evidence="3" id="KW-1185">Reference proteome</keyword>
<dbReference type="Proteomes" id="UP000326837">
    <property type="component" value="Chromosome"/>
</dbReference>
<organism evidence="2 3">
    <name type="scientific">Lacipirellula parvula</name>
    <dbReference type="NCBI Taxonomy" id="2650471"/>
    <lineage>
        <taxon>Bacteria</taxon>
        <taxon>Pseudomonadati</taxon>
        <taxon>Planctomycetota</taxon>
        <taxon>Planctomycetia</taxon>
        <taxon>Pirellulales</taxon>
        <taxon>Lacipirellulaceae</taxon>
        <taxon>Lacipirellula</taxon>
    </lineage>
</organism>
<evidence type="ECO:0000256" key="1">
    <source>
        <dbReference type="SAM" id="MobiDB-lite"/>
    </source>
</evidence>
<feature type="region of interest" description="Disordered" evidence="1">
    <location>
        <begin position="292"/>
        <end position="322"/>
    </location>
</feature>
<proteinExistence type="predicted"/>
<evidence type="ECO:0000313" key="2">
    <source>
        <dbReference type="EMBL" id="BBO34670.1"/>
    </source>
</evidence>
<accession>A0A5K7XCX2</accession>
<feature type="compositionally biased region" description="Low complexity" evidence="1">
    <location>
        <begin position="304"/>
        <end position="322"/>
    </location>
</feature>
<dbReference type="RefSeq" id="WP_152100199.1">
    <property type="nucleotide sequence ID" value="NZ_AP021861.1"/>
</dbReference>
<reference evidence="3" key="1">
    <citation type="submission" date="2019-10" db="EMBL/GenBank/DDBJ databases">
        <title>Lacipirellula parvula gen. nov., sp. nov., representing a lineage of planctomycetes widespread in freshwater anoxic habitats, and description of the family Lacipirellulaceae.</title>
        <authorList>
            <person name="Dedysh S.N."/>
            <person name="Kulichevskaya I.S."/>
            <person name="Beletsky A.V."/>
            <person name="Rakitin A.L."/>
            <person name="Mardanov A.V."/>
            <person name="Ivanova A.A."/>
            <person name="Saltykova V.X."/>
            <person name="Rijpstra W.I.C."/>
            <person name="Sinninghe Damste J.S."/>
            <person name="Ravin N.V."/>
        </authorList>
    </citation>
    <scope>NUCLEOTIDE SEQUENCE [LARGE SCALE GENOMIC DNA]</scope>
    <source>
        <strain evidence="3">PX69</strain>
    </source>
</reference>
<evidence type="ECO:0000313" key="3">
    <source>
        <dbReference type="Proteomes" id="UP000326837"/>
    </source>
</evidence>
<name>A0A5K7XCX2_9BACT</name>